<dbReference type="PANTHER" id="PTHR11360">
    <property type="entry name" value="MONOCARBOXYLATE TRANSPORTER"/>
    <property type="match status" value="1"/>
</dbReference>
<dbReference type="AlphaFoldDB" id="B3T0E2"/>
<dbReference type="InterPro" id="IPR050327">
    <property type="entry name" value="Proton-linked_MCT"/>
</dbReference>
<dbReference type="InterPro" id="IPR020846">
    <property type="entry name" value="MFS_dom"/>
</dbReference>
<dbReference type="EMBL" id="EU016565">
    <property type="protein sequence ID" value="ABZ06051.1"/>
    <property type="molecule type" value="Genomic_DNA"/>
</dbReference>
<feature type="transmembrane region" description="Helical" evidence="1">
    <location>
        <begin position="181"/>
        <end position="200"/>
    </location>
</feature>
<feature type="transmembrane region" description="Helical" evidence="1">
    <location>
        <begin position="91"/>
        <end position="119"/>
    </location>
</feature>
<evidence type="ECO:0000313" key="3">
    <source>
        <dbReference type="EMBL" id="ABZ06051.1"/>
    </source>
</evidence>
<dbReference type="Pfam" id="PF07690">
    <property type="entry name" value="MFS_1"/>
    <property type="match status" value="1"/>
</dbReference>
<organism evidence="3">
    <name type="scientific">uncultured marine microorganism HF4000_005H07</name>
    <dbReference type="NCBI Taxonomy" id="455506"/>
    <lineage>
        <taxon>unclassified sequences</taxon>
        <taxon>environmental samples</taxon>
    </lineage>
</organism>
<keyword evidence="1" id="KW-0472">Membrane</keyword>
<feature type="transmembrane region" description="Helical" evidence="1">
    <location>
        <begin position="149"/>
        <end position="175"/>
    </location>
</feature>
<reference evidence="3" key="1">
    <citation type="journal article" date="2008" name="ISME J.">
        <title>Genomic patterns of recombination, clonal divergence and environment in marine microbial populations.</title>
        <authorList>
            <person name="Konstantinidis K.T."/>
            <person name="Delong E.F."/>
        </authorList>
    </citation>
    <scope>NUCLEOTIDE SEQUENCE</scope>
</reference>
<gene>
    <name evidence="3" type="ORF">ALOHA_HF4000005H07ctg1g19</name>
</gene>
<dbReference type="GO" id="GO:0022857">
    <property type="term" value="F:transmembrane transporter activity"/>
    <property type="evidence" value="ECO:0007669"/>
    <property type="project" value="InterPro"/>
</dbReference>
<name>B3T0E2_9ZZZZ</name>
<keyword evidence="1" id="KW-1133">Transmembrane helix</keyword>
<accession>B3T0E2</accession>
<dbReference type="CDD" id="cd17355">
    <property type="entry name" value="MFS_YcxA_like"/>
    <property type="match status" value="1"/>
</dbReference>
<feature type="transmembrane region" description="Helical" evidence="1">
    <location>
        <begin position="316"/>
        <end position="335"/>
    </location>
</feature>
<feature type="transmembrane region" description="Helical" evidence="1">
    <location>
        <begin position="20"/>
        <end position="48"/>
    </location>
</feature>
<dbReference type="SUPFAM" id="SSF103473">
    <property type="entry name" value="MFS general substrate transporter"/>
    <property type="match status" value="1"/>
</dbReference>
<feature type="transmembrane region" description="Helical" evidence="1">
    <location>
        <begin position="375"/>
        <end position="395"/>
    </location>
</feature>
<dbReference type="Gene3D" id="1.20.1250.20">
    <property type="entry name" value="MFS general substrate transporter like domains"/>
    <property type="match status" value="2"/>
</dbReference>
<proteinExistence type="predicted"/>
<evidence type="ECO:0000259" key="2">
    <source>
        <dbReference type="PROSITE" id="PS50850"/>
    </source>
</evidence>
<sequence>MRPADRTAGLARAISARVYYGWFVAIAAGAAEFGNAASSITVLTFFVIPMTDEFGWSRTEISGATSVGAILGAALAPFAGRMVDRVGSRMVLVVGGVAVAAACFYLAAAQTLVGFYVAFTIARTADQGLIKIGTTPVVTKWFRRYRGRAISVVFFTGMLGVITMAPLVQLVIAAWGWRAAWVMLGVVMALVGVLPSALIVRRQPEDIGLRVDGASLYEAQGLPAADAGVPGQASLDLEPRWRLGQILRTPTFWLLLVSLFVVSTASSGVVLHLMPYITERGISSGSAVGIISVFTASGAVSTVAVGVLSDRTPPRLLMVVGYLLSASAMGMLIVTDTLPEAFLFAVLQGTAASGINVLAPILLASYYGRWAMGSIYGITRAAQVVGFALGALISGVVYDSTGSYRDAFTLFFIIAVASSLLVIIAKRPAQPDAGTV</sequence>
<feature type="transmembrane region" description="Helical" evidence="1">
    <location>
        <begin position="341"/>
        <end position="363"/>
    </location>
</feature>
<dbReference type="InterPro" id="IPR011701">
    <property type="entry name" value="MFS"/>
</dbReference>
<evidence type="ECO:0000256" key="1">
    <source>
        <dbReference type="SAM" id="Phobius"/>
    </source>
</evidence>
<feature type="transmembrane region" description="Helical" evidence="1">
    <location>
        <begin position="407"/>
        <end position="425"/>
    </location>
</feature>
<dbReference type="PANTHER" id="PTHR11360:SF290">
    <property type="entry name" value="MONOCARBOXYLATE MFS PERMEASE"/>
    <property type="match status" value="1"/>
</dbReference>
<protein>
    <recommendedName>
        <fullName evidence="2">Major facilitator superfamily (MFS) profile domain-containing protein</fullName>
    </recommendedName>
</protein>
<dbReference type="InterPro" id="IPR036259">
    <property type="entry name" value="MFS_trans_sf"/>
</dbReference>
<keyword evidence="1" id="KW-0812">Transmembrane</keyword>
<feature type="transmembrane region" description="Helical" evidence="1">
    <location>
        <begin position="286"/>
        <end position="309"/>
    </location>
</feature>
<feature type="domain" description="Major facilitator superfamily (MFS) profile" evidence="2">
    <location>
        <begin position="24"/>
        <end position="430"/>
    </location>
</feature>
<feature type="transmembrane region" description="Helical" evidence="1">
    <location>
        <begin position="252"/>
        <end position="274"/>
    </location>
</feature>
<dbReference type="PROSITE" id="PS50850">
    <property type="entry name" value="MFS"/>
    <property type="match status" value="1"/>
</dbReference>